<feature type="region of interest" description="Disordered" evidence="4">
    <location>
        <begin position="628"/>
        <end position="697"/>
    </location>
</feature>
<evidence type="ECO:0000256" key="3">
    <source>
        <dbReference type="RuleBase" id="RU361214"/>
    </source>
</evidence>
<dbReference type="GO" id="GO:0034727">
    <property type="term" value="P:piecemeal microautophagy of the nucleus"/>
    <property type="evidence" value="ECO:0007669"/>
    <property type="project" value="TreeGrafter"/>
</dbReference>
<protein>
    <recommendedName>
        <fullName evidence="3">Autophagy-related protein 13</fullName>
    </recommendedName>
</protein>
<proteinExistence type="inferred from homology"/>
<comment type="similarity">
    <text evidence="1 3">Belongs to the ATG13 family. Fungi subfamily.</text>
</comment>
<feature type="domain" description="Autophagy-related protein 13 N-terminal" evidence="5">
    <location>
        <begin position="16"/>
        <end position="232"/>
    </location>
</feature>
<feature type="compositionally biased region" description="Gly residues" evidence="4">
    <location>
        <begin position="523"/>
        <end position="535"/>
    </location>
</feature>
<organism evidence="6 7">
    <name type="scientific">Hermanssonia centrifuga</name>
    <dbReference type="NCBI Taxonomy" id="98765"/>
    <lineage>
        <taxon>Eukaryota</taxon>
        <taxon>Fungi</taxon>
        <taxon>Dikarya</taxon>
        <taxon>Basidiomycota</taxon>
        <taxon>Agaricomycotina</taxon>
        <taxon>Agaricomycetes</taxon>
        <taxon>Polyporales</taxon>
        <taxon>Meruliaceae</taxon>
        <taxon>Hermanssonia</taxon>
    </lineage>
</organism>
<evidence type="ECO:0000256" key="4">
    <source>
        <dbReference type="SAM" id="MobiDB-lite"/>
    </source>
</evidence>
<dbReference type="PANTHER" id="PTHR13430:SF4">
    <property type="entry name" value="AUTOPHAGY-RELATED PROTEIN 13"/>
    <property type="match status" value="1"/>
</dbReference>
<evidence type="ECO:0000256" key="2">
    <source>
        <dbReference type="ARBA" id="ARBA00023006"/>
    </source>
</evidence>
<gene>
    <name evidence="6" type="ORF">PHLCEN_2v11354</name>
</gene>
<dbReference type="GO" id="GO:0034497">
    <property type="term" value="P:protein localization to phagophore assembly site"/>
    <property type="evidence" value="ECO:0007669"/>
    <property type="project" value="TreeGrafter"/>
</dbReference>
<keyword evidence="7" id="KW-1185">Reference proteome</keyword>
<dbReference type="GO" id="GO:0000423">
    <property type="term" value="P:mitophagy"/>
    <property type="evidence" value="ECO:0007669"/>
    <property type="project" value="TreeGrafter"/>
</dbReference>
<dbReference type="OrthoDB" id="70161at2759"/>
<accession>A0A2R6NKG0</accession>
<dbReference type="GO" id="GO:0005829">
    <property type="term" value="C:cytosol"/>
    <property type="evidence" value="ECO:0007669"/>
    <property type="project" value="TreeGrafter"/>
</dbReference>
<feature type="region of interest" description="Disordered" evidence="4">
    <location>
        <begin position="369"/>
        <end position="602"/>
    </location>
</feature>
<feature type="region of interest" description="Disordered" evidence="4">
    <location>
        <begin position="248"/>
        <end position="357"/>
    </location>
</feature>
<feature type="compositionally biased region" description="Polar residues" evidence="4">
    <location>
        <begin position="258"/>
        <end position="271"/>
    </location>
</feature>
<dbReference type="AlphaFoldDB" id="A0A2R6NKG0"/>
<reference evidence="6 7" key="1">
    <citation type="submission" date="2018-02" db="EMBL/GenBank/DDBJ databases">
        <title>Genome sequence of the basidiomycete white-rot fungus Phlebia centrifuga.</title>
        <authorList>
            <person name="Granchi Z."/>
            <person name="Peng M."/>
            <person name="de Vries R.P."/>
            <person name="Hilden K."/>
            <person name="Makela M.R."/>
            <person name="Grigoriev I."/>
            <person name="Riley R."/>
        </authorList>
    </citation>
    <scope>NUCLEOTIDE SEQUENCE [LARGE SCALE GENOMIC DNA]</scope>
    <source>
        <strain evidence="6 7">FBCC195</strain>
    </source>
</reference>
<dbReference type="STRING" id="98765.A0A2R6NKG0"/>
<feature type="compositionally biased region" description="Low complexity" evidence="4">
    <location>
        <begin position="398"/>
        <end position="421"/>
    </location>
</feature>
<dbReference type="InterPro" id="IPR040182">
    <property type="entry name" value="ATG13"/>
</dbReference>
<evidence type="ECO:0000259" key="5">
    <source>
        <dbReference type="Pfam" id="PF10033"/>
    </source>
</evidence>
<feature type="compositionally biased region" description="Polar residues" evidence="4">
    <location>
        <begin position="645"/>
        <end position="662"/>
    </location>
</feature>
<dbReference type="EMBL" id="MLYV02001135">
    <property type="protein sequence ID" value="PSR72791.1"/>
    <property type="molecule type" value="Genomic_DNA"/>
</dbReference>
<dbReference type="GO" id="GO:0000407">
    <property type="term" value="C:phagophore assembly site"/>
    <property type="evidence" value="ECO:0007669"/>
    <property type="project" value="TreeGrafter"/>
</dbReference>
<name>A0A2R6NKG0_9APHY</name>
<comment type="caution">
    <text evidence="6">The sequence shown here is derived from an EMBL/GenBank/DDBJ whole genome shotgun (WGS) entry which is preliminary data.</text>
</comment>
<dbReference type="Proteomes" id="UP000186601">
    <property type="component" value="Unassembled WGS sequence"/>
</dbReference>
<feature type="region of interest" description="Disordered" evidence="4">
    <location>
        <begin position="725"/>
        <end position="747"/>
    </location>
</feature>
<dbReference type="Gene3D" id="3.30.900.10">
    <property type="entry name" value="HORMA domain"/>
    <property type="match status" value="1"/>
</dbReference>
<sequence length="747" mass="79922">MSNVSNDTQKADQIAHRFYTKLTLVVNHARATAEPNPQVKVDKWFNLETPDADIFKEHTRIYRSISSSLSPPSFQLQVLLCVPELTPNQVLSYVAPDSSRAPVDPTPKYILLESWSLDFTPHQVQYHYADDRVDVAPPTIYKHGISLFRSIFTLLRMLPAWKLARRLRRPAGNFAIQVRVEAMENRGSDGILGFESLVQNVRLPQDTHEFPSVPHPMGTLSFSVTYLTSPNFKVVDRESLLSSRFLSQDEGPEFTPTLLKNQQRDSVSGSPGSLPVRTSLPRSPPSSVAERFVLPPPLHTRTTSLSGGSPRHQVSALPMARATSGAGPGAGSISGLSDTSSVRHGPPSTGSREDLMPSALAARLRRESLGMGRTSSDSQGAGPLPIRRPPLGVNPFKSSTISSGSPSLHSPSPSLRQHSPLTSGGGPSLPSRPAHSSPTSSRAPGLPSPISAAGRLPSSPITPFRPSPPTVPSNLGGPSSLGDRRSLTSMEGAGISGEPSPKMPGTKRYSSSFGYRYDRNTAGGPGSEGSTGGGVTPEKPTNASYLSTNTDDDDISAFVQDIDARKPLSGLREQGSQDEPDNRVEPAAVRTELAGSSRSRTTSVPILTSASAVDERLREMNDNFLASLRGLGGKRKQSGHDKASSAGSSTARAPSSGTSTIGRRTLDPLSFTQRTQDASNSPPLLRRPSGAGGVNVGLPAAYVRPRLVSTGSVRSELSIASGEVLGRMDPEFDDERRRSRFSRDFTE</sequence>
<dbReference type="Pfam" id="PF10033">
    <property type="entry name" value="ATG13"/>
    <property type="match status" value="1"/>
</dbReference>
<feature type="compositionally biased region" description="Polar residues" evidence="4">
    <location>
        <begin position="539"/>
        <end position="549"/>
    </location>
</feature>
<feature type="compositionally biased region" description="Basic and acidic residues" evidence="4">
    <location>
        <begin position="726"/>
        <end position="747"/>
    </location>
</feature>
<dbReference type="PANTHER" id="PTHR13430">
    <property type="match status" value="1"/>
</dbReference>
<dbReference type="InterPro" id="IPR018731">
    <property type="entry name" value="Atg13_N"/>
</dbReference>
<dbReference type="GO" id="GO:1990316">
    <property type="term" value="C:Atg1/ULK1 kinase complex"/>
    <property type="evidence" value="ECO:0007669"/>
    <property type="project" value="InterPro"/>
</dbReference>
<evidence type="ECO:0000313" key="7">
    <source>
        <dbReference type="Proteomes" id="UP000186601"/>
    </source>
</evidence>
<evidence type="ECO:0000313" key="6">
    <source>
        <dbReference type="EMBL" id="PSR72791.1"/>
    </source>
</evidence>
<feature type="compositionally biased region" description="Polar residues" evidence="4">
    <location>
        <begin position="670"/>
        <end position="682"/>
    </location>
</feature>
<dbReference type="InterPro" id="IPR036570">
    <property type="entry name" value="HORMA_dom_sf"/>
</dbReference>
<keyword evidence="2 3" id="KW-0072">Autophagy</keyword>
<evidence type="ECO:0000256" key="1">
    <source>
        <dbReference type="ARBA" id="ARBA00005246"/>
    </source>
</evidence>